<keyword evidence="6 7" id="KW-0472">Membrane</keyword>
<dbReference type="GO" id="GO:0005886">
    <property type="term" value="C:plasma membrane"/>
    <property type="evidence" value="ECO:0007669"/>
    <property type="project" value="UniProtKB-SubCell"/>
</dbReference>
<keyword evidence="3" id="KW-1003">Cell membrane</keyword>
<feature type="transmembrane region" description="Helical" evidence="7">
    <location>
        <begin position="176"/>
        <end position="203"/>
    </location>
</feature>
<dbReference type="Proteomes" id="UP000254575">
    <property type="component" value="Unassembled WGS sequence"/>
</dbReference>
<dbReference type="EMBL" id="UHIA01000004">
    <property type="protein sequence ID" value="SUO98601.1"/>
    <property type="molecule type" value="Genomic_DNA"/>
</dbReference>
<feature type="transmembrane region" description="Helical" evidence="7">
    <location>
        <begin position="91"/>
        <end position="114"/>
    </location>
</feature>
<dbReference type="Gene3D" id="1.10.3720.10">
    <property type="entry name" value="MetI-like"/>
    <property type="match status" value="1"/>
</dbReference>
<feature type="domain" description="ABC transmembrane type-1" evidence="8">
    <location>
        <begin position="50"/>
        <end position="238"/>
    </location>
</feature>
<dbReference type="RefSeq" id="WP_115219399.1">
    <property type="nucleotide sequence ID" value="NZ_UHIA01000004.1"/>
</dbReference>
<dbReference type="SUPFAM" id="SSF161098">
    <property type="entry name" value="MetI-like"/>
    <property type="match status" value="1"/>
</dbReference>
<proteinExistence type="inferred from homology"/>
<dbReference type="CDD" id="cd06261">
    <property type="entry name" value="TM_PBP2"/>
    <property type="match status" value="1"/>
</dbReference>
<evidence type="ECO:0000313" key="10">
    <source>
        <dbReference type="Proteomes" id="UP000254575"/>
    </source>
</evidence>
<keyword evidence="5 7" id="KW-1133">Transmembrane helix</keyword>
<comment type="subcellular location">
    <subcellularLocation>
        <location evidence="1 7">Cell membrane</location>
        <topology evidence="1 7">Multi-pass membrane protein</topology>
    </subcellularLocation>
</comment>
<dbReference type="PANTHER" id="PTHR30151">
    <property type="entry name" value="ALKANE SULFONATE ABC TRANSPORTER-RELATED, MEMBRANE SUBUNIT"/>
    <property type="match status" value="1"/>
</dbReference>
<feature type="transmembrane region" description="Helical" evidence="7">
    <location>
        <begin position="215"/>
        <end position="234"/>
    </location>
</feature>
<gene>
    <name evidence="9" type="primary">ssuC_2</name>
    <name evidence="9" type="ORF">NCTC10717_02357</name>
</gene>
<dbReference type="GO" id="GO:0055085">
    <property type="term" value="P:transmembrane transport"/>
    <property type="evidence" value="ECO:0007669"/>
    <property type="project" value="InterPro"/>
</dbReference>
<keyword evidence="2 7" id="KW-0813">Transport</keyword>
<feature type="transmembrane region" description="Helical" evidence="7">
    <location>
        <begin position="56"/>
        <end position="79"/>
    </location>
</feature>
<feature type="transmembrane region" description="Helical" evidence="7">
    <location>
        <begin position="146"/>
        <end position="164"/>
    </location>
</feature>
<dbReference type="InterPro" id="IPR000515">
    <property type="entry name" value="MetI-like"/>
</dbReference>
<name>A0A380N3V5_9GAMM</name>
<dbReference type="InterPro" id="IPR035906">
    <property type="entry name" value="MetI-like_sf"/>
</dbReference>
<reference evidence="9 10" key="1">
    <citation type="submission" date="2018-06" db="EMBL/GenBank/DDBJ databases">
        <authorList>
            <consortium name="Pathogen Informatics"/>
            <person name="Doyle S."/>
        </authorList>
    </citation>
    <scope>NUCLEOTIDE SEQUENCE [LARGE SCALE GENOMIC DNA]</scope>
    <source>
        <strain evidence="9 10">NCTC10717</strain>
    </source>
</reference>
<evidence type="ECO:0000256" key="3">
    <source>
        <dbReference type="ARBA" id="ARBA00022475"/>
    </source>
</evidence>
<protein>
    <submittedName>
        <fullName evidence="9">Aliphatic sulfonates transport permease protein ssuC</fullName>
    </submittedName>
</protein>
<dbReference type="OrthoDB" id="8138334at2"/>
<accession>A0A380N3V5</accession>
<evidence type="ECO:0000256" key="4">
    <source>
        <dbReference type="ARBA" id="ARBA00022692"/>
    </source>
</evidence>
<sequence length="244" mass="26918">MLKSLLRPLITCAGLLLLWQIIIWFSHTPSYLLPPPERVLTRLWHSRSQLLHHSGITALEILLSLFIGIILGLLTALVLQYSRLLRQWFLPLMLISQAIPVYALGPILMLWFGYGLLPKIIITVIIIYFPIATAAYDGLRHTPPHYLALGKTLNAGAIAALIHIRLPAALPAFASGIRVAAAIAPIGALIGEYVGGSAGLGYLIQYGINRSQTDLAFAALFVITALTLIIYYSIDFILKKFINW</sequence>
<evidence type="ECO:0000256" key="1">
    <source>
        <dbReference type="ARBA" id="ARBA00004651"/>
    </source>
</evidence>
<evidence type="ECO:0000256" key="5">
    <source>
        <dbReference type="ARBA" id="ARBA00022989"/>
    </source>
</evidence>
<keyword evidence="10" id="KW-1185">Reference proteome</keyword>
<evidence type="ECO:0000256" key="6">
    <source>
        <dbReference type="ARBA" id="ARBA00023136"/>
    </source>
</evidence>
<evidence type="ECO:0000256" key="7">
    <source>
        <dbReference type="RuleBase" id="RU363032"/>
    </source>
</evidence>
<keyword evidence="4 7" id="KW-0812">Transmembrane</keyword>
<comment type="similarity">
    <text evidence="7">Belongs to the binding-protein-dependent transport system permease family.</text>
</comment>
<evidence type="ECO:0000313" key="9">
    <source>
        <dbReference type="EMBL" id="SUO98601.1"/>
    </source>
</evidence>
<organism evidence="9 10">
    <name type="scientific">Suttonella indologenes</name>
    <dbReference type="NCBI Taxonomy" id="13276"/>
    <lineage>
        <taxon>Bacteria</taxon>
        <taxon>Pseudomonadati</taxon>
        <taxon>Pseudomonadota</taxon>
        <taxon>Gammaproteobacteria</taxon>
        <taxon>Cardiobacteriales</taxon>
        <taxon>Cardiobacteriaceae</taxon>
        <taxon>Suttonella</taxon>
    </lineage>
</organism>
<evidence type="ECO:0000256" key="2">
    <source>
        <dbReference type="ARBA" id="ARBA00022448"/>
    </source>
</evidence>
<dbReference type="AlphaFoldDB" id="A0A380N3V5"/>
<dbReference type="Pfam" id="PF00528">
    <property type="entry name" value="BPD_transp_1"/>
    <property type="match status" value="1"/>
</dbReference>
<dbReference type="PANTHER" id="PTHR30151:SF20">
    <property type="entry name" value="ABC TRANSPORTER PERMEASE PROTEIN HI_0355-RELATED"/>
    <property type="match status" value="1"/>
</dbReference>
<feature type="transmembrane region" description="Helical" evidence="7">
    <location>
        <begin position="120"/>
        <end position="139"/>
    </location>
</feature>
<evidence type="ECO:0000259" key="8">
    <source>
        <dbReference type="PROSITE" id="PS50928"/>
    </source>
</evidence>
<dbReference type="PROSITE" id="PS50928">
    <property type="entry name" value="ABC_TM1"/>
    <property type="match status" value="1"/>
</dbReference>